<dbReference type="InterPro" id="IPR039426">
    <property type="entry name" value="TonB-dep_rcpt-like"/>
</dbReference>
<evidence type="ECO:0000256" key="11">
    <source>
        <dbReference type="RuleBase" id="RU003357"/>
    </source>
</evidence>
<name>A0ABT7DUT5_9NEIS</name>
<dbReference type="InterPro" id="IPR000531">
    <property type="entry name" value="Beta-barrel_TonB"/>
</dbReference>
<feature type="domain" description="TonB-dependent receptor plug" evidence="14">
    <location>
        <begin position="45"/>
        <end position="160"/>
    </location>
</feature>
<comment type="subcellular location">
    <subcellularLocation>
        <location evidence="1 10">Cell outer membrane</location>
        <topology evidence="1 10">Multi-pass membrane protein</topology>
    </subcellularLocation>
</comment>
<organism evidence="15 16">
    <name type="scientific">Parachitinimonas caeni</name>
    <dbReference type="NCBI Taxonomy" id="3031301"/>
    <lineage>
        <taxon>Bacteria</taxon>
        <taxon>Pseudomonadati</taxon>
        <taxon>Pseudomonadota</taxon>
        <taxon>Betaproteobacteria</taxon>
        <taxon>Neisseriales</taxon>
        <taxon>Chitinibacteraceae</taxon>
        <taxon>Parachitinimonas</taxon>
    </lineage>
</organism>
<keyword evidence="12" id="KW-0732">Signal</keyword>
<keyword evidence="3 10" id="KW-0813">Transport</keyword>
<protein>
    <submittedName>
        <fullName evidence="15">TonB-dependent receptor</fullName>
    </submittedName>
</protein>
<dbReference type="InterPro" id="IPR036942">
    <property type="entry name" value="Beta-barrel_TonB_sf"/>
</dbReference>
<evidence type="ECO:0000256" key="10">
    <source>
        <dbReference type="PROSITE-ProRule" id="PRU01360"/>
    </source>
</evidence>
<evidence type="ECO:0000256" key="6">
    <source>
        <dbReference type="ARBA" id="ARBA00023077"/>
    </source>
</evidence>
<keyword evidence="8 15" id="KW-0675">Receptor</keyword>
<evidence type="ECO:0000259" key="14">
    <source>
        <dbReference type="Pfam" id="PF07715"/>
    </source>
</evidence>
<dbReference type="PROSITE" id="PS52016">
    <property type="entry name" value="TONB_DEPENDENT_REC_3"/>
    <property type="match status" value="1"/>
</dbReference>
<comment type="similarity">
    <text evidence="2 10 11">Belongs to the TonB-dependent receptor family.</text>
</comment>
<accession>A0ABT7DUT5</accession>
<dbReference type="Pfam" id="PF00593">
    <property type="entry name" value="TonB_dep_Rec_b-barrel"/>
    <property type="match status" value="1"/>
</dbReference>
<dbReference type="PANTHER" id="PTHR47234">
    <property type="match status" value="1"/>
</dbReference>
<feature type="chain" id="PRO_5046665661" evidence="12">
    <location>
        <begin position="26"/>
        <end position="927"/>
    </location>
</feature>
<dbReference type="Proteomes" id="UP001172778">
    <property type="component" value="Unassembled WGS sequence"/>
</dbReference>
<dbReference type="RefSeq" id="WP_284100133.1">
    <property type="nucleotide sequence ID" value="NZ_JARRAF010000006.1"/>
</dbReference>
<evidence type="ECO:0000313" key="15">
    <source>
        <dbReference type="EMBL" id="MDK2123830.1"/>
    </source>
</evidence>
<dbReference type="SUPFAM" id="SSF56935">
    <property type="entry name" value="Porins"/>
    <property type="match status" value="1"/>
</dbReference>
<evidence type="ECO:0000313" key="16">
    <source>
        <dbReference type="Proteomes" id="UP001172778"/>
    </source>
</evidence>
<dbReference type="Gene3D" id="2.170.130.10">
    <property type="entry name" value="TonB-dependent receptor, plug domain"/>
    <property type="match status" value="1"/>
</dbReference>
<feature type="domain" description="TonB-dependent receptor-like beta-barrel" evidence="13">
    <location>
        <begin position="399"/>
        <end position="888"/>
    </location>
</feature>
<gene>
    <name evidence="15" type="ORF">PZA18_07185</name>
</gene>
<keyword evidence="9 10" id="KW-0998">Cell outer membrane</keyword>
<comment type="caution">
    <text evidence="15">The sequence shown here is derived from an EMBL/GenBank/DDBJ whole genome shotgun (WGS) entry which is preliminary data.</text>
</comment>
<evidence type="ECO:0000256" key="3">
    <source>
        <dbReference type="ARBA" id="ARBA00022448"/>
    </source>
</evidence>
<keyword evidence="4 10" id="KW-1134">Transmembrane beta strand</keyword>
<evidence type="ECO:0000256" key="12">
    <source>
        <dbReference type="SAM" id="SignalP"/>
    </source>
</evidence>
<evidence type="ECO:0000256" key="7">
    <source>
        <dbReference type="ARBA" id="ARBA00023136"/>
    </source>
</evidence>
<evidence type="ECO:0000256" key="8">
    <source>
        <dbReference type="ARBA" id="ARBA00023170"/>
    </source>
</evidence>
<keyword evidence="7 10" id="KW-0472">Membrane</keyword>
<reference evidence="15" key="1">
    <citation type="submission" date="2023-03" db="EMBL/GenBank/DDBJ databases">
        <title>Chitinimonas shenzhenensis gen. nov., sp. nov., a novel member of family Burkholderiaceae isolated from activated sludge collected in Shen Zhen, China.</title>
        <authorList>
            <person name="Wang X."/>
        </authorList>
    </citation>
    <scope>NUCLEOTIDE SEQUENCE</scope>
    <source>
        <strain evidence="15">DQS-5</strain>
    </source>
</reference>
<feature type="signal peptide" evidence="12">
    <location>
        <begin position="1"/>
        <end position="25"/>
    </location>
</feature>
<dbReference type="PANTHER" id="PTHR47234:SF2">
    <property type="entry name" value="TONB-DEPENDENT RECEPTOR"/>
    <property type="match status" value="1"/>
</dbReference>
<dbReference type="InterPro" id="IPR037066">
    <property type="entry name" value="Plug_dom_sf"/>
</dbReference>
<evidence type="ECO:0000256" key="5">
    <source>
        <dbReference type="ARBA" id="ARBA00022692"/>
    </source>
</evidence>
<evidence type="ECO:0000256" key="1">
    <source>
        <dbReference type="ARBA" id="ARBA00004571"/>
    </source>
</evidence>
<evidence type="ECO:0000259" key="13">
    <source>
        <dbReference type="Pfam" id="PF00593"/>
    </source>
</evidence>
<keyword evidence="16" id="KW-1185">Reference proteome</keyword>
<sequence length="927" mass="100307">MRMKQLAFAIASIGAAGAMMSVAHAEGEKVEKIEVTGTAFKRIAKESALPVTTIKREDIARTGATTAAELVGLLAANNGGGYTEANGVGDAASPGLSAASLRGLGRKATLVLLNGRRIANHAFGGDSADLNSIPLSAIDRIDVLRDGASAIYGADAVAGVINFITRRDYAGGEVYGSAEQTQHGGADKARGNVLLGFGDLATQRFNVFGTLDFSNQKRLAADQRDYMTGIHPELGVYSVSGRTFPARWAPVTKNADGSVTRNGSYSSKGIDCNVNPGTFPGTKYPDAFGTDTNCYQDVQRSVEYVPESKKINGVLRGAYQFTENHQAYAELVASSNEFTYTITPTPIVDAFSGAGGAPGPLVVVNGKYLKPLVDKGLLKPGESIAVSGRLQALGGRKEEIKTDNNRFMIGAKGSFGKVDYDAAYVYSKSKSVDTYAGGYMNRLKVLDALAKGYWNPFGPTDAADMAELAKAQILEDVRISDAKTSSFDFKVSAELMDLPAGPLGLASGIDLRKEELNDKPLAILNSGDVFGGAGEQKPIVGDRDVRAFFLEANVPILKDLEAQLAVRHDHYSDFGNATSPKVSVRWNPTKELLFRGSWGKGFRAPSLPELLNPDSLSNAGTAFNDPLRCGKAGSDPDYDCGEDLNLQFNTLNGGNRNLQPEKSKQWTAGIVWEPNSAFSAEISYWNIRMENQIDILSDADIAADLIDGCKKGYCSYIVRNEQTAADKAAGLPGKIKYINQKYQNLAETATAGWDFDLQYRMPRTPLGRFTTRLSSTLTDKYDQTLQGQTTENKLGKYETNGGTVIRWKHYLSMNLENGPWSGTVGVQYTGGFRDQNNELDKEGNEILTNPKDPKSTIVRNVGSMTTVDLSGEYKGFKNTEISFGIKNLFDVDPPSSNNSEIWSPGWVKDVHDPRGRRYALSVKYKFW</sequence>
<keyword evidence="5 10" id="KW-0812">Transmembrane</keyword>
<keyword evidence="6 11" id="KW-0798">TonB box</keyword>
<dbReference type="InterPro" id="IPR012910">
    <property type="entry name" value="Plug_dom"/>
</dbReference>
<dbReference type="Pfam" id="PF07715">
    <property type="entry name" value="Plug"/>
    <property type="match status" value="1"/>
</dbReference>
<evidence type="ECO:0000256" key="2">
    <source>
        <dbReference type="ARBA" id="ARBA00009810"/>
    </source>
</evidence>
<evidence type="ECO:0000256" key="9">
    <source>
        <dbReference type="ARBA" id="ARBA00023237"/>
    </source>
</evidence>
<dbReference type="EMBL" id="JARRAF010000006">
    <property type="protein sequence ID" value="MDK2123830.1"/>
    <property type="molecule type" value="Genomic_DNA"/>
</dbReference>
<evidence type="ECO:0000256" key="4">
    <source>
        <dbReference type="ARBA" id="ARBA00022452"/>
    </source>
</evidence>
<dbReference type="CDD" id="cd01347">
    <property type="entry name" value="ligand_gated_channel"/>
    <property type="match status" value="1"/>
</dbReference>
<dbReference type="Gene3D" id="2.40.170.20">
    <property type="entry name" value="TonB-dependent receptor, beta-barrel domain"/>
    <property type="match status" value="1"/>
</dbReference>
<proteinExistence type="inferred from homology"/>